<dbReference type="EMBL" id="JAIWYP010000008">
    <property type="protein sequence ID" value="KAH3787499.1"/>
    <property type="molecule type" value="Genomic_DNA"/>
</dbReference>
<reference evidence="1" key="2">
    <citation type="submission" date="2020-11" db="EMBL/GenBank/DDBJ databases">
        <authorList>
            <person name="McCartney M.A."/>
            <person name="Auch B."/>
            <person name="Kono T."/>
            <person name="Mallez S."/>
            <person name="Becker A."/>
            <person name="Gohl D.M."/>
            <person name="Silverstein K.A.T."/>
            <person name="Koren S."/>
            <person name="Bechman K.B."/>
            <person name="Herman A."/>
            <person name="Abrahante J.E."/>
            <person name="Garbe J."/>
        </authorList>
    </citation>
    <scope>NUCLEOTIDE SEQUENCE</scope>
    <source>
        <strain evidence="1">Duluth1</strain>
        <tissue evidence="1">Whole animal</tissue>
    </source>
</reference>
<comment type="caution">
    <text evidence="1">The sequence shown here is derived from an EMBL/GenBank/DDBJ whole genome shotgun (WGS) entry which is preliminary data.</text>
</comment>
<keyword evidence="2" id="KW-1185">Reference proteome</keyword>
<gene>
    <name evidence="1" type="ORF">DPMN_165623</name>
</gene>
<reference evidence="1" key="1">
    <citation type="journal article" date="2019" name="bioRxiv">
        <title>The Genome of the Zebra Mussel, Dreissena polymorpha: A Resource for Invasive Species Research.</title>
        <authorList>
            <person name="McCartney M.A."/>
            <person name="Auch B."/>
            <person name="Kono T."/>
            <person name="Mallez S."/>
            <person name="Zhang Y."/>
            <person name="Obille A."/>
            <person name="Becker A."/>
            <person name="Abrahante J.E."/>
            <person name="Garbe J."/>
            <person name="Badalamenti J.P."/>
            <person name="Herman A."/>
            <person name="Mangelson H."/>
            <person name="Liachko I."/>
            <person name="Sullivan S."/>
            <person name="Sone E.D."/>
            <person name="Koren S."/>
            <person name="Silverstein K.A.T."/>
            <person name="Beckman K.B."/>
            <person name="Gohl D.M."/>
        </authorList>
    </citation>
    <scope>NUCLEOTIDE SEQUENCE</scope>
    <source>
        <strain evidence="1">Duluth1</strain>
        <tissue evidence="1">Whole animal</tissue>
    </source>
</reference>
<name>A0A9D4EXJ9_DREPO</name>
<sequence length="65" mass="6830">MCSMNSFFTELGNGQSCSQASECSYGNAVCQEGQCTCGISTYVNDTLPACVQSKKLGIHIEGISP</sequence>
<protein>
    <recommendedName>
        <fullName evidence="3">EB domain-containing protein</fullName>
    </recommendedName>
</protein>
<evidence type="ECO:0000313" key="2">
    <source>
        <dbReference type="Proteomes" id="UP000828390"/>
    </source>
</evidence>
<organism evidence="1 2">
    <name type="scientific">Dreissena polymorpha</name>
    <name type="common">Zebra mussel</name>
    <name type="synonym">Mytilus polymorpha</name>
    <dbReference type="NCBI Taxonomy" id="45954"/>
    <lineage>
        <taxon>Eukaryota</taxon>
        <taxon>Metazoa</taxon>
        <taxon>Spiralia</taxon>
        <taxon>Lophotrochozoa</taxon>
        <taxon>Mollusca</taxon>
        <taxon>Bivalvia</taxon>
        <taxon>Autobranchia</taxon>
        <taxon>Heteroconchia</taxon>
        <taxon>Euheterodonta</taxon>
        <taxon>Imparidentia</taxon>
        <taxon>Neoheterodontei</taxon>
        <taxon>Myida</taxon>
        <taxon>Dreissenoidea</taxon>
        <taxon>Dreissenidae</taxon>
        <taxon>Dreissena</taxon>
    </lineage>
</organism>
<dbReference type="AlphaFoldDB" id="A0A9D4EXJ9"/>
<accession>A0A9D4EXJ9</accession>
<proteinExistence type="predicted"/>
<evidence type="ECO:0000313" key="1">
    <source>
        <dbReference type="EMBL" id="KAH3787499.1"/>
    </source>
</evidence>
<dbReference type="Proteomes" id="UP000828390">
    <property type="component" value="Unassembled WGS sequence"/>
</dbReference>
<evidence type="ECO:0008006" key="3">
    <source>
        <dbReference type="Google" id="ProtNLM"/>
    </source>
</evidence>